<accession>A0ABQ4A0Z1</accession>
<keyword evidence="1" id="KW-0812">Transmembrane</keyword>
<gene>
    <name evidence="2" type="ORF">Ahu01nite_076160</name>
</gene>
<feature type="transmembrane region" description="Helical" evidence="1">
    <location>
        <begin position="21"/>
        <end position="43"/>
    </location>
</feature>
<sequence>MSFRHVVRSEWIKFWSVRSTTVLLSVAVIGFTGIGLLLCAVGMSASVVSPAGTSMTGSVLATLVLGVLGVLVITGEYNTGLIRATLTAVPRRLIVLTAKAVVLGAVSFTVMSIAALLTFLAGQAVIGDAGMTLTDNGVIRVLLGTVAYETGAALLGLLLGTLIRSTAAALSTYFAVTFLLSTTFTQFLLPEEVRATAGKFLPPQAGEAMGWAGARLPEMLSPGRGALVFAGYLVLAAVLAGWRLQHSDA</sequence>
<evidence type="ECO:0000313" key="3">
    <source>
        <dbReference type="Proteomes" id="UP000603200"/>
    </source>
</evidence>
<feature type="transmembrane region" description="Helical" evidence="1">
    <location>
        <begin position="93"/>
        <end position="121"/>
    </location>
</feature>
<dbReference type="Proteomes" id="UP000603200">
    <property type="component" value="Unassembled WGS sequence"/>
</dbReference>
<keyword evidence="1" id="KW-0472">Membrane</keyword>
<feature type="transmembrane region" description="Helical" evidence="1">
    <location>
        <begin position="141"/>
        <end position="163"/>
    </location>
</feature>
<comment type="caution">
    <text evidence="2">The sequence shown here is derived from an EMBL/GenBank/DDBJ whole genome shotgun (WGS) entry which is preliminary data.</text>
</comment>
<feature type="transmembrane region" description="Helical" evidence="1">
    <location>
        <begin position="55"/>
        <end position="73"/>
    </location>
</feature>
<organism evidence="2 3">
    <name type="scientific">Winogradskya humida</name>
    <dbReference type="NCBI Taxonomy" id="113566"/>
    <lineage>
        <taxon>Bacteria</taxon>
        <taxon>Bacillati</taxon>
        <taxon>Actinomycetota</taxon>
        <taxon>Actinomycetes</taxon>
        <taxon>Micromonosporales</taxon>
        <taxon>Micromonosporaceae</taxon>
        <taxon>Winogradskya</taxon>
    </lineage>
</organism>
<keyword evidence="1" id="KW-1133">Transmembrane helix</keyword>
<feature type="transmembrane region" description="Helical" evidence="1">
    <location>
        <begin position="225"/>
        <end position="244"/>
    </location>
</feature>
<protein>
    <submittedName>
        <fullName evidence="2">ABC transporter permease</fullName>
    </submittedName>
</protein>
<proteinExistence type="predicted"/>
<dbReference type="RefSeq" id="WP_203841525.1">
    <property type="nucleotide sequence ID" value="NZ_BAAATV010000019.1"/>
</dbReference>
<dbReference type="EMBL" id="BOMN01000111">
    <property type="protein sequence ID" value="GIE24514.1"/>
    <property type="molecule type" value="Genomic_DNA"/>
</dbReference>
<feature type="transmembrane region" description="Helical" evidence="1">
    <location>
        <begin position="170"/>
        <end position="189"/>
    </location>
</feature>
<evidence type="ECO:0000256" key="1">
    <source>
        <dbReference type="SAM" id="Phobius"/>
    </source>
</evidence>
<evidence type="ECO:0000313" key="2">
    <source>
        <dbReference type="EMBL" id="GIE24514.1"/>
    </source>
</evidence>
<reference evidence="2 3" key="1">
    <citation type="submission" date="2021-01" db="EMBL/GenBank/DDBJ databases">
        <title>Whole genome shotgun sequence of Actinoplanes humidus NBRC 14915.</title>
        <authorList>
            <person name="Komaki H."/>
            <person name="Tamura T."/>
        </authorList>
    </citation>
    <scope>NUCLEOTIDE SEQUENCE [LARGE SCALE GENOMIC DNA]</scope>
    <source>
        <strain evidence="2 3">NBRC 14915</strain>
    </source>
</reference>
<keyword evidence="3" id="KW-1185">Reference proteome</keyword>
<name>A0ABQ4A0Z1_9ACTN</name>